<dbReference type="OrthoDB" id="1936600at2759"/>
<dbReference type="PANTHER" id="PTHR33801:SF7">
    <property type="entry name" value="ABSCISIC STRESS-RIPENING PROTEIN 2"/>
    <property type="match status" value="1"/>
</dbReference>
<evidence type="ECO:0000256" key="2">
    <source>
        <dbReference type="SAM" id="MobiDB-lite"/>
    </source>
</evidence>
<gene>
    <name evidence="4" type="primary">LOC109726040</name>
</gene>
<evidence type="ECO:0000313" key="3">
    <source>
        <dbReference type="Proteomes" id="UP000515123"/>
    </source>
</evidence>
<comment type="similarity">
    <text evidence="1">Belongs to the abscisic acid and water stress-induced protein family.</text>
</comment>
<feature type="region of interest" description="Disordered" evidence="2">
    <location>
        <begin position="1"/>
        <end position="45"/>
    </location>
</feature>
<sequence length="99" mass="10912">MAEEKKSPLPLSTQGENPTGGGVLNEEGGRSTSTMSHRDELAPSPPAFAMYERHEEKKDPEQAHKHKIEQEVAEAVAVGGAGFAFHEHHEKKEAHKHEH</sequence>
<evidence type="ECO:0000313" key="4">
    <source>
        <dbReference type="RefSeq" id="XP_020111060.1"/>
    </source>
</evidence>
<name>A0A6P5GZ94_ANACO</name>
<dbReference type="PANTHER" id="PTHR33801">
    <property type="entry name" value="ABSCISIC STRESS-RIPENING PROTEIN 5"/>
    <property type="match status" value="1"/>
</dbReference>
<dbReference type="AlphaFoldDB" id="A0A6P5GZ94"/>
<accession>A0A6P5GZ94</accession>
<reference evidence="4" key="2">
    <citation type="submission" date="2025-08" db="UniProtKB">
        <authorList>
            <consortium name="RefSeq"/>
        </authorList>
    </citation>
    <scope>IDENTIFICATION</scope>
    <source>
        <tissue evidence="4">Leaf</tissue>
    </source>
</reference>
<dbReference type="Proteomes" id="UP000515123">
    <property type="component" value="Linkage group 20"/>
</dbReference>
<dbReference type="RefSeq" id="XP_020111060.1">
    <property type="nucleotide sequence ID" value="XM_020255471.1"/>
</dbReference>
<dbReference type="Pfam" id="PF02496">
    <property type="entry name" value="ABA_WDS"/>
    <property type="match status" value="1"/>
</dbReference>
<protein>
    <submittedName>
        <fullName evidence="4">Abscisic stress-ripening protein 3-like</fullName>
    </submittedName>
</protein>
<keyword evidence="3" id="KW-1185">Reference proteome</keyword>
<proteinExistence type="inferred from homology"/>
<organism evidence="3 4">
    <name type="scientific">Ananas comosus</name>
    <name type="common">Pineapple</name>
    <name type="synonym">Ananas ananas</name>
    <dbReference type="NCBI Taxonomy" id="4615"/>
    <lineage>
        <taxon>Eukaryota</taxon>
        <taxon>Viridiplantae</taxon>
        <taxon>Streptophyta</taxon>
        <taxon>Embryophyta</taxon>
        <taxon>Tracheophyta</taxon>
        <taxon>Spermatophyta</taxon>
        <taxon>Magnoliopsida</taxon>
        <taxon>Liliopsida</taxon>
        <taxon>Poales</taxon>
        <taxon>Bromeliaceae</taxon>
        <taxon>Bromelioideae</taxon>
        <taxon>Ananas</taxon>
    </lineage>
</organism>
<reference evidence="3" key="1">
    <citation type="journal article" date="2015" name="Nat. Genet.">
        <title>The pineapple genome and the evolution of CAM photosynthesis.</title>
        <authorList>
            <person name="Ming R."/>
            <person name="VanBuren R."/>
            <person name="Wai C.M."/>
            <person name="Tang H."/>
            <person name="Schatz M.C."/>
            <person name="Bowers J.E."/>
            <person name="Lyons E."/>
            <person name="Wang M.L."/>
            <person name="Chen J."/>
            <person name="Biggers E."/>
            <person name="Zhang J."/>
            <person name="Huang L."/>
            <person name="Zhang L."/>
            <person name="Miao W."/>
            <person name="Zhang J."/>
            <person name="Ye Z."/>
            <person name="Miao C."/>
            <person name="Lin Z."/>
            <person name="Wang H."/>
            <person name="Zhou H."/>
            <person name="Yim W.C."/>
            <person name="Priest H.D."/>
            <person name="Zheng C."/>
            <person name="Woodhouse M."/>
            <person name="Edger P.P."/>
            <person name="Guyot R."/>
            <person name="Guo H.B."/>
            <person name="Guo H."/>
            <person name="Zheng G."/>
            <person name="Singh R."/>
            <person name="Sharma A."/>
            <person name="Min X."/>
            <person name="Zheng Y."/>
            <person name="Lee H."/>
            <person name="Gurtowski J."/>
            <person name="Sedlazeck F.J."/>
            <person name="Harkess A."/>
            <person name="McKain M.R."/>
            <person name="Liao Z."/>
            <person name="Fang J."/>
            <person name="Liu J."/>
            <person name="Zhang X."/>
            <person name="Zhang Q."/>
            <person name="Hu W."/>
            <person name="Qin Y."/>
            <person name="Wang K."/>
            <person name="Chen L.Y."/>
            <person name="Shirley N."/>
            <person name="Lin Y.R."/>
            <person name="Liu L.Y."/>
            <person name="Hernandez A.G."/>
            <person name="Wright C.L."/>
            <person name="Bulone V."/>
            <person name="Tuskan G.A."/>
            <person name="Heath K."/>
            <person name="Zee F."/>
            <person name="Moore P.H."/>
            <person name="Sunkar R."/>
            <person name="Leebens-Mack J.H."/>
            <person name="Mockler T."/>
            <person name="Bennetzen J.L."/>
            <person name="Freeling M."/>
            <person name="Sankoff D."/>
            <person name="Paterson A.H."/>
            <person name="Zhu X."/>
            <person name="Yang X."/>
            <person name="Smith J.A."/>
            <person name="Cushman J.C."/>
            <person name="Paull R.E."/>
            <person name="Yu Q."/>
        </authorList>
    </citation>
    <scope>NUCLEOTIDE SEQUENCE [LARGE SCALE GENOMIC DNA]</scope>
    <source>
        <strain evidence="3">cv. F153</strain>
    </source>
</reference>
<feature type="region of interest" description="Disordered" evidence="2">
    <location>
        <begin position="79"/>
        <end position="99"/>
    </location>
</feature>
<dbReference type="GeneID" id="109726040"/>
<dbReference type="InterPro" id="IPR003496">
    <property type="entry name" value="ABA_WDS"/>
</dbReference>
<feature type="compositionally biased region" description="Basic and acidic residues" evidence="2">
    <location>
        <begin position="85"/>
        <end position="99"/>
    </location>
</feature>
<evidence type="ECO:0000256" key="1">
    <source>
        <dbReference type="ARBA" id="ARBA00007160"/>
    </source>
</evidence>